<evidence type="ECO:0000313" key="2">
    <source>
        <dbReference type="Proteomes" id="UP000605259"/>
    </source>
</evidence>
<keyword evidence="2" id="KW-1185">Reference proteome</keyword>
<reference evidence="1" key="2">
    <citation type="submission" date="2020-09" db="EMBL/GenBank/DDBJ databases">
        <authorList>
            <person name="Sun Q."/>
            <person name="Zhou Y."/>
        </authorList>
    </citation>
    <scope>NUCLEOTIDE SEQUENCE</scope>
    <source>
        <strain evidence="1">CGMCC 1.12698</strain>
    </source>
</reference>
<dbReference type="AlphaFoldDB" id="A0A917AQY0"/>
<accession>A0A917AQY0</accession>
<comment type="caution">
    <text evidence="1">The sequence shown here is derived from an EMBL/GenBank/DDBJ whole genome shotgun (WGS) entry which is preliminary data.</text>
</comment>
<organism evidence="1 2">
    <name type="scientific">Priestia taiwanensis</name>
    <dbReference type="NCBI Taxonomy" id="1347902"/>
    <lineage>
        <taxon>Bacteria</taxon>
        <taxon>Bacillati</taxon>
        <taxon>Bacillota</taxon>
        <taxon>Bacilli</taxon>
        <taxon>Bacillales</taxon>
        <taxon>Bacillaceae</taxon>
        <taxon>Priestia</taxon>
    </lineage>
</organism>
<proteinExistence type="predicted"/>
<evidence type="ECO:0000313" key="1">
    <source>
        <dbReference type="EMBL" id="GGE63742.1"/>
    </source>
</evidence>
<gene>
    <name evidence="1" type="ORF">GCM10007140_12480</name>
</gene>
<name>A0A917AQY0_9BACI</name>
<reference evidence="1" key="1">
    <citation type="journal article" date="2014" name="Int. J. Syst. Evol. Microbiol.">
        <title>Complete genome sequence of Corynebacterium casei LMG S-19264T (=DSM 44701T), isolated from a smear-ripened cheese.</title>
        <authorList>
            <consortium name="US DOE Joint Genome Institute (JGI-PGF)"/>
            <person name="Walter F."/>
            <person name="Albersmeier A."/>
            <person name="Kalinowski J."/>
            <person name="Ruckert C."/>
        </authorList>
    </citation>
    <scope>NUCLEOTIDE SEQUENCE</scope>
    <source>
        <strain evidence="1">CGMCC 1.12698</strain>
    </source>
</reference>
<dbReference type="InterPro" id="IPR046174">
    <property type="entry name" value="DUF6176"/>
</dbReference>
<protein>
    <submittedName>
        <fullName evidence="1">Uncharacterized protein</fullName>
    </submittedName>
</protein>
<dbReference type="RefSeq" id="WP_188387531.1">
    <property type="nucleotide sequence ID" value="NZ_BMFK01000001.1"/>
</dbReference>
<dbReference type="EMBL" id="BMFK01000001">
    <property type="protein sequence ID" value="GGE63742.1"/>
    <property type="molecule type" value="Genomic_DNA"/>
</dbReference>
<dbReference type="Proteomes" id="UP000605259">
    <property type="component" value="Unassembled WGS sequence"/>
</dbReference>
<sequence length="119" mass="14209">MNIELSKFKIKQGKSDRVDAWMEVLNKHMKEVLLTLKDEKMYVETIFREKDEEDEYLYWYSIQGVGGALVEESHHEIDQIHLAFWEECIDPTWGCKDMDTQVVMIQEEMQEAIHVLDKK</sequence>
<dbReference type="Pfam" id="PF19673">
    <property type="entry name" value="DUF6176"/>
    <property type="match status" value="1"/>
</dbReference>